<evidence type="ECO:0000313" key="9">
    <source>
        <dbReference type="EMBL" id="KAH3681707.1"/>
    </source>
</evidence>
<evidence type="ECO:0000259" key="7">
    <source>
        <dbReference type="Pfam" id="PF05670"/>
    </source>
</evidence>
<protein>
    <recommendedName>
        <fullName evidence="5">Ribosome quality control complex subunit 2</fullName>
    </recommendedName>
</protein>
<feature type="compositionally biased region" description="Polar residues" evidence="6">
    <location>
        <begin position="756"/>
        <end position="770"/>
    </location>
</feature>
<keyword evidence="4" id="KW-0175">Coiled coil</keyword>
<evidence type="ECO:0000256" key="6">
    <source>
        <dbReference type="SAM" id="MobiDB-lite"/>
    </source>
</evidence>
<reference evidence="9" key="2">
    <citation type="submission" date="2021-01" db="EMBL/GenBank/DDBJ databases">
        <authorList>
            <person name="Schikora-Tamarit M.A."/>
        </authorList>
    </citation>
    <scope>NUCLEOTIDE SEQUENCE</scope>
    <source>
        <strain evidence="9">CBS2887</strain>
    </source>
</reference>
<comment type="similarity">
    <text evidence="2">Belongs to the NEMF family.</text>
</comment>
<comment type="caution">
    <text evidence="9">The sequence shown here is derived from an EMBL/GenBank/DDBJ whole genome shotgun (WGS) entry which is preliminary data.</text>
</comment>
<evidence type="ECO:0000256" key="1">
    <source>
        <dbReference type="ARBA" id="ARBA00004496"/>
    </source>
</evidence>
<feature type="region of interest" description="Disordered" evidence="6">
    <location>
        <begin position="954"/>
        <end position="977"/>
    </location>
</feature>
<dbReference type="GO" id="GO:0072344">
    <property type="term" value="P:rescue of stalled ribosome"/>
    <property type="evidence" value="ECO:0007669"/>
    <property type="project" value="TreeGrafter"/>
</dbReference>
<reference evidence="9" key="1">
    <citation type="journal article" date="2021" name="Open Biol.">
        <title>Shared evolutionary footprints suggest mitochondrial oxidative damage underlies multiple complex I losses in fungi.</title>
        <authorList>
            <person name="Schikora-Tamarit M.A."/>
            <person name="Marcet-Houben M."/>
            <person name="Nosek J."/>
            <person name="Gabaldon T."/>
        </authorList>
    </citation>
    <scope>NUCLEOTIDE SEQUENCE</scope>
    <source>
        <strain evidence="9">CBS2887</strain>
    </source>
</reference>
<dbReference type="Proteomes" id="UP000774326">
    <property type="component" value="Unassembled WGS sequence"/>
</dbReference>
<feature type="domain" description="NFACT RNA-binding" evidence="7">
    <location>
        <begin position="550"/>
        <end position="658"/>
    </location>
</feature>
<organism evidence="9 10">
    <name type="scientific">Wickerhamomyces pijperi</name>
    <name type="common">Yeast</name>
    <name type="synonym">Pichia pijperi</name>
    <dbReference type="NCBI Taxonomy" id="599730"/>
    <lineage>
        <taxon>Eukaryota</taxon>
        <taxon>Fungi</taxon>
        <taxon>Dikarya</taxon>
        <taxon>Ascomycota</taxon>
        <taxon>Saccharomycotina</taxon>
        <taxon>Saccharomycetes</taxon>
        <taxon>Phaffomycetales</taxon>
        <taxon>Wickerhamomycetaceae</taxon>
        <taxon>Wickerhamomyces</taxon>
    </lineage>
</organism>
<sequence length="977" mass="111477">MKQRVTALDLQILTPELQRELTDYRLQNIYNISTSNKQYLLKFAQPDSKKNLVLDSGFKAHITEFTRSIPEQPSNFVAKLRKHLKTRRLSSIKQIGIDRVLVLSFSDGLYHLVLEFFSAGNIVLLDDQRKIMALQRLVEEKGNNDKYAVGETYNLFDESLFEEDESKDLQAEIQFDAQEIQNWITEKKNIPQQPGKKAKVLSIQKILYQKFPFLSADLIGKNLVEAGINSSTASVDFETDASVIVEVLKKTQEDVKELTNGSKVVTGYILTKKNPLFDPSKDSEDLQFIYDQFHPFPPVLKDEEQLIEVKGYNKTLDKFFSTIESSKYALRIQSQETQAKKRLQAARDEKHQQVQRLIDVQEVNKLKGETIIFNADLVEEAKSAVQSLLDQSMDWKTMEKLIGMEKQKGNPVAKVINVPLNLLENKISLSLSTEMDYADEDEEGSESESESESDSDSDSDSDSSSVPKAKPSKVKNTINVTIDLGISAYANASSYFTVKKSTVEKQKKVEQSSSKALKNIEQRIERDLKKNLKQEVEVLRKLRTPYFFEKFNWFLSNEGYLILAGKDDSQTDMIYHRYSQPDDVYVHADVDGASHVFILNPNKGEVSPSALMQAGIFSLSTSKAWDNKSTTSAWWSYVGDVSKKDFDGSILKAGSFRYLKEKKFLPPSQLVMGFAFVWKIKTEKNQKRLEEQLEELENLDINDIKAHTEEPENEADVEPVKEQDPAESQTEKPTRDSTPESESVPEPEHEPEQDLDTTSYAPTTTAQKSKSIPVRGKKGKMRKIAEKYADQDEEERTLRMEALGTLKQNAKKEEELKKQQLQKIQHIKKIEKRKRIEELTANKYSDNKETINLDEILDELVPTIAKEDEILECIPMMAPWQALNKYRYRVKVQPGTMKKGKAITDILMHLKSRPVDETEFDRMYDFPREHEVLAGLKQTELLPSLYVSKVKLMLPDNKGKDGSGKSSNAGKGGKKKK</sequence>
<dbReference type="Pfam" id="PF11923">
    <property type="entry name" value="NFACT-C"/>
    <property type="match status" value="1"/>
</dbReference>
<keyword evidence="3" id="KW-0963">Cytoplasm</keyword>
<feature type="region of interest" description="Disordered" evidence="6">
    <location>
        <begin position="436"/>
        <end position="472"/>
    </location>
</feature>
<dbReference type="PANTHER" id="PTHR15239:SF6">
    <property type="entry name" value="RIBOSOME QUALITY CONTROL COMPLEX SUBUNIT NEMF"/>
    <property type="match status" value="1"/>
</dbReference>
<dbReference type="AlphaFoldDB" id="A0A9P8Q003"/>
<dbReference type="InterPro" id="IPR051608">
    <property type="entry name" value="RQC_Subunit_NEMF"/>
</dbReference>
<dbReference type="FunFam" id="2.30.310.10:FF:000003">
    <property type="entry name" value="Zinc knuckle domain containing protein"/>
    <property type="match status" value="1"/>
</dbReference>
<keyword evidence="10" id="KW-1185">Reference proteome</keyword>
<dbReference type="GO" id="GO:0043023">
    <property type="term" value="F:ribosomal large subunit binding"/>
    <property type="evidence" value="ECO:0007669"/>
    <property type="project" value="TreeGrafter"/>
</dbReference>
<feature type="compositionally biased region" description="Basic and acidic residues" evidence="6">
    <location>
        <begin position="718"/>
        <end position="738"/>
    </location>
</feature>
<dbReference type="Pfam" id="PF05670">
    <property type="entry name" value="NFACT-R_1"/>
    <property type="match status" value="1"/>
</dbReference>
<evidence type="ECO:0000256" key="5">
    <source>
        <dbReference type="ARBA" id="ARBA00070414"/>
    </source>
</evidence>
<gene>
    <name evidence="9" type="ORF">WICPIJ_007309</name>
</gene>
<accession>A0A9P8Q003</accession>
<name>A0A9P8Q003_WICPI</name>
<feature type="region of interest" description="Disordered" evidence="6">
    <location>
        <begin position="709"/>
        <end position="782"/>
    </location>
</feature>
<evidence type="ECO:0000256" key="3">
    <source>
        <dbReference type="ARBA" id="ARBA00022490"/>
    </source>
</evidence>
<evidence type="ECO:0000256" key="2">
    <source>
        <dbReference type="ARBA" id="ARBA00008318"/>
    </source>
</evidence>
<dbReference type="GO" id="GO:0000049">
    <property type="term" value="F:tRNA binding"/>
    <property type="evidence" value="ECO:0007669"/>
    <property type="project" value="TreeGrafter"/>
</dbReference>
<comment type="subcellular location">
    <subcellularLocation>
        <location evidence="1">Cytoplasm</location>
    </subcellularLocation>
</comment>
<dbReference type="Gene3D" id="2.30.310.10">
    <property type="entry name" value="ibrinogen binding protein from staphylococcus aureus domain"/>
    <property type="match status" value="1"/>
</dbReference>
<dbReference type="OrthoDB" id="207084at2759"/>
<feature type="compositionally biased region" description="Acidic residues" evidence="6">
    <location>
        <begin position="436"/>
        <end position="461"/>
    </location>
</feature>
<evidence type="ECO:0000313" key="10">
    <source>
        <dbReference type="Proteomes" id="UP000774326"/>
    </source>
</evidence>
<dbReference type="InterPro" id="IPR008532">
    <property type="entry name" value="NFACT_RNA-bd"/>
</dbReference>
<dbReference type="GO" id="GO:1990116">
    <property type="term" value="P:ribosome-associated ubiquitin-dependent protein catabolic process"/>
    <property type="evidence" value="ECO:0007669"/>
    <property type="project" value="TreeGrafter"/>
</dbReference>
<evidence type="ECO:0000256" key="4">
    <source>
        <dbReference type="ARBA" id="ARBA00023054"/>
    </source>
</evidence>
<proteinExistence type="inferred from homology"/>
<dbReference type="GO" id="GO:0005737">
    <property type="term" value="C:cytoplasm"/>
    <property type="evidence" value="ECO:0007669"/>
    <property type="project" value="UniProtKB-SubCell"/>
</dbReference>
<feature type="domain" description="NFACT protein C-terminal" evidence="8">
    <location>
        <begin position="855"/>
        <end position="953"/>
    </location>
</feature>
<dbReference type="Pfam" id="PF05833">
    <property type="entry name" value="NFACT_N"/>
    <property type="match status" value="1"/>
</dbReference>
<dbReference type="PANTHER" id="PTHR15239">
    <property type="entry name" value="NUCLEAR EXPORT MEDIATOR FACTOR NEMF"/>
    <property type="match status" value="1"/>
</dbReference>
<dbReference type="InterPro" id="IPR021846">
    <property type="entry name" value="NFACT-C"/>
</dbReference>
<dbReference type="EMBL" id="JAEUBG010004298">
    <property type="protein sequence ID" value="KAH3681707.1"/>
    <property type="molecule type" value="Genomic_DNA"/>
</dbReference>
<evidence type="ECO:0000259" key="8">
    <source>
        <dbReference type="Pfam" id="PF11923"/>
    </source>
</evidence>
<dbReference type="GO" id="GO:1990112">
    <property type="term" value="C:RQC complex"/>
    <property type="evidence" value="ECO:0007669"/>
    <property type="project" value="TreeGrafter"/>
</dbReference>